<dbReference type="InterPro" id="IPR041916">
    <property type="entry name" value="Anti_sigma_zinc_sf"/>
</dbReference>
<dbReference type="Proteomes" id="UP000886887">
    <property type="component" value="Unassembled WGS sequence"/>
</dbReference>
<dbReference type="Gene3D" id="1.10.10.1320">
    <property type="entry name" value="Anti-sigma factor, zinc-finger domain"/>
    <property type="match status" value="1"/>
</dbReference>
<feature type="transmembrane region" description="Helical" evidence="4">
    <location>
        <begin position="190"/>
        <end position="208"/>
    </location>
</feature>
<protein>
    <recommendedName>
        <fullName evidence="2">Anti-sigma-W factor RsiW</fullName>
    </recommendedName>
</protein>
<dbReference type="EMBL" id="DVFJ01000021">
    <property type="protein sequence ID" value="HIQ71900.1"/>
    <property type="molecule type" value="Genomic_DNA"/>
</dbReference>
<dbReference type="InterPro" id="IPR027383">
    <property type="entry name" value="Znf_put"/>
</dbReference>
<dbReference type="Pfam" id="PF13490">
    <property type="entry name" value="zf-HC2"/>
    <property type="match status" value="1"/>
</dbReference>
<feature type="region of interest" description="Disordered" evidence="3">
    <location>
        <begin position="145"/>
        <end position="172"/>
    </location>
</feature>
<keyword evidence="4" id="KW-0472">Membrane</keyword>
<evidence type="ECO:0000313" key="7">
    <source>
        <dbReference type="Proteomes" id="UP000886887"/>
    </source>
</evidence>
<evidence type="ECO:0000256" key="2">
    <source>
        <dbReference type="ARBA" id="ARBA00024438"/>
    </source>
</evidence>
<evidence type="ECO:0000259" key="5">
    <source>
        <dbReference type="Pfam" id="PF13490"/>
    </source>
</evidence>
<reference evidence="6" key="2">
    <citation type="journal article" date="2021" name="PeerJ">
        <title>Extensive microbial diversity within the chicken gut microbiome revealed by metagenomics and culture.</title>
        <authorList>
            <person name="Gilroy R."/>
            <person name="Ravi A."/>
            <person name="Getino M."/>
            <person name="Pursley I."/>
            <person name="Horton D.L."/>
            <person name="Alikhan N.F."/>
            <person name="Baker D."/>
            <person name="Gharbi K."/>
            <person name="Hall N."/>
            <person name="Watson M."/>
            <person name="Adriaenssens E.M."/>
            <person name="Foster-Nyarko E."/>
            <person name="Jarju S."/>
            <person name="Secka A."/>
            <person name="Antonio M."/>
            <person name="Oren A."/>
            <person name="Chaudhuri R.R."/>
            <person name="La Ragione R."/>
            <person name="Hildebrand F."/>
            <person name="Pallen M.J."/>
        </authorList>
    </citation>
    <scope>NUCLEOTIDE SEQUENCE</scope>
    <source>
        <strain evidence="6">ChiSxjej2B14-6234</strain>
    </source>
</reference>
<comment type="caution">
    <text evidence="6">The sequence shown here is derived from an EMBL/GenBank/DDBJ whole genome shotgun (WGS) entry which is preliminary data.</text>
</comment>
<name>A0A9D1CQS2_9FIRM</name>
<keyword evidence="4" id="KW-1133">Transmembrane helix</keyword>
<dbReference type="AlphaFoldDB" id="A0A9D1CQS2"/>
<feature type="domain" description="Putative zinc-finger" evidence="5">
    <location>
        <begin position="3"/>
        <end position="37"/>
    </location>
</feature>
<evidence type="ECO:0000313" key="6">
    <source>
        <dbReference type="EMBL" id="HIQ71900.1"/>
    </source>
</evidence>
<gene>
    <name evidence="6" type="ORF">IAB73_06825</name>
</gene>
<sequence>MNCETFASLLSRLWDGELSPGEEEALRLHAASCPRCAQLLAVWEDARDALAHLDDDVQPPETFSQGWRDAVRREAFRAKRMRRRPFLRAVSGLAAAIVLLAGSTALWREGMLPVAYPDGVRVEASAAPDVQEPGLMLARALPEMDETVGTGGPDASYAADEPHAAQEAAAEPASQQRAFIEDFARVCGAVLPWALGALAAALVAGLTARQARRRQTRRKDGSE</sequence>
<evidence type="ECO:0000256" key="1">
    <source>
        <dbReference type="ARBA" id="ARBA00024353"/>
    </source>
</evidence>
<organism evidence="6 7">
    <name type="scientific">Candidatus Onthenecus intestinigallinarum</name>
    <dbReference type="NCBI Taxonomy" id="2840875"/>
    <lineage>
        <taxon>Bacteria</taxon>
        <taxon>Bacillati</taxon>
        <taxon>Bacillota</taxon>
        <taxon>Clostridia</taxon>
        <taxon>Eubacteriales</taxon>
        <taxon>Candidatus Onthenecus</taxon>
    </lineage>
</organism>
<accession>A0A9D1CQS2</accession>
<evidence type="ECO:0000256" key="4">
    <source>
        <dbReference type="SAM" id="Phobius"/>
    </source>
</evidence>
<reference evidence="6" key="1">
    <citation type="submission" date="2020-10" db="EMBL/GenBank/DDBJ databases">
        <authorList>
            <person name="Gilroy R."/>
        </authorList>
    </citation>
    <scope>NUCLEOTIDE SEQUENCE</scope>
    <source>
        <strain evidence="6">ChiSxjej2B14-6234</strain>
    </source>
</reference>
<proteinExistence type="inferred from homology"/>
<evidence type="ECO:0000256" key="3">
    <source>
        <dbReference type="SAM" id="MobiDB-lite"/>
    </source>
</evidence>
<feature type="transmembrane region" description="Helical" evidence="4">
    <location>
        <begin position="86"/>
        <end position="107"/>
    </location>
</feature>
<comment type="similarity">
    <text evidence="1">Belongs to the zinc-associated anti-sigma factor (ZAS) superfamily. Anti-sigma-W factor family.</text>
</comment>
<keyword evidence="4" id="KW-0812">Transmembrane</keyword>